<dbReference type="RefSeq" id="WP_119949863.1">
    <property type="nucleotide sequence ID" value="NZ_QZEZ01000002.1"/>
</dbReference>
<accession>A0A3A3ZLL7</accession>
<reference evidence="1 2" key="1">
    <citation type="submission" date="2018-09" db="EMBL/GenBank/DDBJ databases">
        <title>YIM 75000 draft genome.</title>
        <authorList>
            <person name="Tang S."/>
            <person name="Feng Y."/>
        </authorList>
    </citation>
    <scope>NUCLEOTIDE SEQUENCE [LARGE SCALE GENOMIC DNA]</scope>
    <source>
        <strain evidence="1 2">YIM 75000</strain>
    </source>
</reference>
<protein>
    <submittedName>
        <fullName evidence="1">Uncharacterized protein</fullName>
    </submittedName>
</protein>
<dbReference type="EMBL" id="QZEZ01000002">
    <property type="protein sequence ID" value="RJK97146.1"/>
    <property type="molecule type" value="Genomic_DNA"/>
</dbReference>
<dbReference type="Proteomes" id="UP000265614">
    <property type="component" value="Unassembled WGS sequence"/>
</dbReference>
<proteinExistence type="predicted"/>
<gene>
    <name evidence="1" type="ORF">D5H78_08060</name>
</gene>
<evidence type="ECO:0000313" key="2">
    <source>
        <dbReference type="Proteomes" id="UP000265614"/>
    </source>
</evidence>
<dbReference type="AlphaFoldDB" id="A0A3A3ZLL7"/>
<sequence length="59" mass="6108">MDTTRTGVPAATSPGDPVMSLLAHHVPLTLLLDLCLADGPASREILDAEGVPADAWWAA</sequence>
<organism evidence="1 2">
    <name type="scientific">Vallicoccus soli</name>
    <dbReference type="NCBI Taxonomy" id="2339232"/>
    <lineage>
        <taxon>Bacteria</taxon>
        <taxon>Bacillati</taxon>
        <taxon>Actinomycetota</taxon>
        <taxon>Actinomycetes</taxon>
        <taxon>Motilibacterales</taxon>
        <taxon>Vallicoccaceae</taxon>
        <taxon>Vallicoccus</taxon>
    </lineage>
</organism>
<evidence type="ECO:0000313" key="1">
    <source>
        <dbReference type="EMBL" id="RJK97146.1"/>
    </source>
</evidence>
<keyword evidence="2" id="KW-1185">Reference proteome</keyword>
<name>A0A3A3ZLL7_9ACTN</name>
<comment type="caution">
    <text evidence="1">The sequence shown here is derived from an EMBL/GenBank/DDBJ whole genome shotgun (WGS) entry which is preliminary data.</text>
</comment>